<evidence type="ECO:0000256" key="1">
    <source>
        <dbReference type="SAM" id="Coils"/>
    </source>
</evidence>
<proteinExistence type="predicted"/>
<feature type="coiled-coil region" evidence="1">
    <location>
        <begin position="91"/>
        <end position="118"/>
    </location>
</feature>
<reference evidence="2 3" key="1">
    <citation type="submission" date="2024-01" db="EMBL/GenBank/DDBJ databases">
        <authorList>
            <person name="Waweru B."/>
        </authorList>
    </citation>
    <scope>NUCLEOTIDE SEQUENCE [LARGE SCALE GENOMIC DNA]</scope>
</reference>
<protein>
    <submittedName>
        <fullName evidence="2">Uncharacterized protein</fullName>
    </submittedName>
</protein>
<dbReference type="EMBL" id="CAWUPB010001010">
    <property type="protein sequence ID" value="CAK7337164.1"/>
    <property type="molecule type" value="Genomic_DNA"/>
</dbReference>
<sequence length="201" mass="21858">MKAQNCKSIVGVRLGSNIGEITYLRTSLEGFFEIDIIVFVDQSHSGIEARNLMLEAFAVDHVVMDSIAVADPTAAAAVFSAIGSVTSIAVVTAALDLATKLRDEIQALKDENKMTGEKMESIVALEFIQTDGHCLFLKKALISTLDDKAQTGSIELKRLGVIETTSRLKRKGKSRAWSLIGDYNIYCLGYLIESITVNAQI</sequence>
<comment type="caution">
    <text evidence="2">The sequence shown here is derived from an EMBL/GenBank/DDBJ whole genome shotgun (WGS) entry which is preliminary data.</text>
</comment>
<gene>
    <name evidence="2" type="ORF">DCAF_LOCUS12191</name>
</gene>
<keyword evidence="1" id="KW-0175">Coiled coil</keyword>
<dbReference type="AlphaFoldDB" id="A0AAV1RPI2"/>
<evidence type="ECO:0000313" key="2">
    <source>
        <dbReference type="EMBL" id="CAK7337164.1"/>
    </source>
</evidence>
<accession>A0AAV1RPI2</accession>
<keyword evidence="3" id="KW-1185">Reference proteome</keyword>
<evidence type="ECO:0000313" key="3">
    <source>
        <dbReference type="Proteomes" id="UP001314170"/>
    </source>
</evidence>
<dbReference type="Proteomes" id="UP001314170">
    <property type="component" value="Unassembled WGS sequence"/>
</dbReference>
<organism evidence="2 3">
    <name type="scientific">Dovyalis caffra</name>
    <dbReference type="NCBI Taxonomy" id="77055"/>
    <lineage>
        <taxon>Eukaryota</taxon>
        <taxon>Viridiplantae</taxon>
        <taxon>Streptophyta</taxon>
        <taxon>Embryophyta</taxon>
        <taxon>Tracheophyta</taxon>
        <taxon>Spermatophyta</taxon>
        <taxon>Magnoliopsida</taxon>
        <taxon>eudicotyledons</taxon>
        <taxon>Gunneridae</taxon>
        <taxon>Pentapetalae</taxon>
        <taxon>rosids</taxon>
        <taxon>fabids</taxon>
        <taxon>Malpighiales</taxon>
        <taxon>Salicaceae</taxon>
        <taxon>Flacourtieae</taxon>
        <taxon>Dovyalis</taxon>
    </lineage>
</organism>
<name>A0AAV1RPI2_9ROSI</name>